<dbReference type="Proteomes" id="UP000192569">
    <property type="component" value="Chromosome I"/>
</dbReference>
<reference evidence="1 2" key="1">
    <citation type="submission" date="2017-04" db="EMBL/GenBank/DDBJ databases">
        <authorList>
            <person name="Afonso C.L."/>
            <person name="Miller P.J."/>
            <person name="Scott M.A."/>
            <person name="Spackman E."/>
            <person name="Goraichik I."/>
            <person name="Dimitrov K.M."/>
            <person name="Suarez D.L."/>
            <person name="Swayne D.E."/>
        </authorList>
    </citation>
    <scope>NUCLEOTIDE SEQUENCE [LARGE SCALE GENOMIC DNA]</scope>
    <source>
        <strain evidence="1 2">ToBE</strain>
    </source>
</reference>
<dbReference type="OrthoDB" id="3035849at2"/>
<sequence>MPLDQDIQRCIDQCTSLAQRIRNLSNGLVDHRARYALAEASRYMEMCIHGCLDAKEFVKG</sequence>
<protein>
    <submittedName>
        <fullName evidence="1">Uncharacterized protein</fullName>
    </submittedName>
</protein>
<evidence type="ECO:0000313" key="1">
    <source>
        <dbReference type="EMBL" id="SMB98048.1"/>
    </source>
</evidence>
<organism evidence="1 2">
    <name type="scientific">Thermanaeromonas toyohensis ToBE</name>
    <dbReference type="NCBI Taxonomy" id="698762"/>
    <lineage>
        <taxon>Bacteria</taxon>
        <taxon>Bacillati</taxon>
        <taxon>Bacillota</taxon>
        <taxon>Clostridia</taxon>
        <taxon>Neomoorellales</taxon>
        <taxon>Neomoorellaceae</taxon>
        <taxon>Thermanaeromonas</taxon>
    </lineage>
</organism>
<dbReference type="STRING" id="698762.SAMN00808754_2096"/>
<dbReference type="RefSeq" id="WP_084665664.1">
    <property type="nucleotide sequence ID" value="NZ_LT838272.1"/>
</dbReference>
<evidence type="ECO:0000313" key="2">
    <source>
        <dbReference type="Proteomes" id="UP000192569"/>
    </source>
</evidence>
<accession>A0A1W1VXI9</accession>
<dbReference type="AlphaFoldDB" id="A0A1W1VXI9"/>
<keyword evidence="2" id="KW-1185">Reference proteome</keyword>
<proteinExistence type="predicted"/>
<gene>
    <name evidence="1" type="ORF">SAMN00808754_2096</name>
</gene>
<dbReference type="EMBL" id="LT838272">
    <property type="protein sequence ID" value="SMB98048.1"/>
    <property type="molecule type" value="Genomic_DNA"/>
</dbReference>
<name>A0A1W1VXI9_9FIRM</name>